<dbReference type="OrthoDB" id="7702247at2759"/>
<evidence type="ECO:0000313" key="1">
    <source>
        <dbReference type="EMBL" id="KAG8039432.1"/>
    </source>
</evidence>
<evidence type="ECO:0000313" key="2">
    <source>
        <dbReference type="Proteomes" id="UP000729913"/>
    </source>
</evidence>
<comment type="caution">
    <text evidence="1">The sequence shown here is derived from an EMBL/GenBank/DDBJ whole genome shotgun (WGS) entry which is preliminary data.</text>
</comment>
<keyword evidence="2" id="KW-1185">Reference proteome</keyword>
<reference evidence="1" key="2">
    <citation type="submission" date="2021-04" db="EMBL/GenBank/DDBJ databases">
        <title>Genome-wide patterns of bracovirus chromosomal integration into multiple host tissues during parasitism.</title>
        <authorList>
            <person name="Chebbi M.A.C."/>
        </authorList>
    </citation>
    <scope>NUCLEOTIDE SEQUENCE</scope>
    <source>
        <tissue evidence="1">Whole body</tissue>
    </source>
</reference>
<reference evidence="1" key="1">
    <citation type="submission" date="2020-03" db="EMBL/GenBank/DDBJ databases">
        <authorList>
            <person name="Chebbi M.A."/>
            <person name="Drezen J.M."/>
        </authorList>
    </citation>
    <scope>NUCLEOTIDE SEQUENCE</scope>
    <source>
        <tissue evidence="1">Whole body</tissue>
    </source>
</reference>
<sequence length="144" mass="16670">MCARLVTRYVNLTDTIAVPVEWPAHVIQKFLVPLAEQVIDAVNAGKPVFLQVFNTPAKLVQRQDGNRIQYFFEKVFTEDLVGSYVVDVIFYMNDKNMQVMNDVPRPEPHNPNALEHRISLDGYKIQVYRSEFITTYCLIPIPKR</sequence>
<proteinExistence type="predicted"/>
<organism evidence="1 2">
    <name type="scientific">Cotesia typhae</name>
    <dbReference type="NCBI Taxonomy" id="2053667"/>
    <lineage>
        <taxon>Eukaryota</taxon>
        <taxon>Metazoa</taxon>
        <taxon>Ecdysozoa</taxon>
        <taxon>Arthropoda</taxon>
        <taxon>Hexapoda</taxon>
        <taxon>Insecta</taxon>
        <taxon>Pterygota</taxon>
        <taxon>Neoptera</taxon>
        <taxon>Endopterygota</taxon>
        <taxon>Hymenoptera</taxon>
        <taxon>Apocrita</taxon>
        <taxon>Ichneumonoidea</taxon>
        <taxon>Braconidae</taxon>
        <taxon>Microgastrinae</taxon>
        <taxon>Cotesia</taxon>
    </lineage>
</organism>
<dbReference type="Proteomes" id="UP000729913">
    <property type="component" value="Unassembled WGS sequence"/>
</dbReference>
<gene>
    <name evidence="1" type="ORF">G9C98_008075</name>
</gene>
<dbReference type="EMBL" id="JAAOIC020000035">
    <property type="protein sequence ID" value="KAG8039432.1"/>
    <property type="molecule type" value="Genomic_DNA"/>
</dbReference>
<dbReference type="AlphaFoldDB" id="A0A8J5QZE6"/>
<name>A0A8J5QZE6_9HYME</name>
<protein>
    <recommendedName>
        <fullName evidence="3">BV8 family protein</fullName>
    </recommendedName>
</protein>
<accession>A0A8J5QZE6</accession>
<evidence type="ECO:0008006" key="3">
    <source>
        <dbReference type="Google" id="ProtNLM"/>
    </source>
</evidence>